<dbReference type="FunFam" id="3.10.10.10:FF:000007">
    <property type="entry name" value="Retrovirus-related Pol polyprotein from transposon 17.6-like Protein"/>
    <property type="match status" value="1"/>
</dbReference>
<evidence type="ECO:0000256" key="5">
    <source>
        <dbReference type="ARBA" id="ARBA00022759"/>
    </source>
</evidence>
<gene>
    <name evidence="11" type="ORF">SHERM_12661</name>
</gene>
<evidence type="ECO:0000256" key="2">
    <source>
        <dbReference type="ARBA" id="ARBA00022679"/>
    </source>
</evidence>
<feature type="region of interest" description="Disordered" evidence="8">
    <location>
        <begin position="65"/>
        <end position="113"/>
    </location>
</feature>
<evidence type="ECO:0000256" key="3">
    <source>
        <dbReference type="ARBA" id="ARBA00022695"/>
    </source>
</evidence>
<name>A0A9N7MJ52_STRHE</name>
<feature type="region of interest" description="Disordered" evidence="8">
    <location>
        <begin position="1"/>
        <end position="26"/>
    </location>
</feature>
<evidence type="ECO:0000256" key="4">
    <source>
        <dbReference type="ARBA" id="ARBA00022722"/>
    </source>
</evidence>
<dbReference type="PANTHER" id="PTHR24559:SF444">
    <property type="entry name" value="REVERSE TRANSCRIPTASE DOMAIN-CONTAINING PROTEIN"/>
    <property type="match status" value="1"/>
</dbReference>
<evidence type="ECO:0000313" key="11">
    <source>
        <dbReference type="EMBL" id="CAA0811791.1"/>
    </source>
</evidence>
<evidence type="ECO:0000313" key="12">
    <source>
        <dbReference type="Proteomes" id="UP001153555"/>
    </source>
</evidence>
<feature type="domain" description="Reverse transcriptase" evidence="9">
    <location>
        <begin position="466"/>
        <end position="569"/>
    </location>
</feature>
<keyword evidence="3" id="KW-0548">Nucleotidyltransferase</keyword>
<keyword evidence="6" id="KW-0378">Hydrolase</keyword>
<accession>A0A9N7MJ52</accession>
<dbReference type="InterPro" id="IPR043128">
    <property type="entry name" value="Rev_trsase/Diguanyl_cyclase"/>
</dbReference>
<feature type="compositionally biased region" description="Low complexity" evidence="8">
    <location>
        <begin position="271"/>
        <end position="282"/>
    </location>
</feature>
<dbReference type="AlphaFoldDB" id="A0A9N7MJ52"/>
<feature type="compositionally biased region" description="Basic and acidic residues" evidence="8">
    <location>
        <begin position="77"/>
        <end position="93"/>
    </location>
</feature>
<dbReference type="Pfam" id="PF03732">
    <property type="entry name" value="Retrotrans_gag"/>
    <property type="match status" value="1"/>
</dbReference>
<dbReference type="InterPro" id="IPR043502">
    <property type="entry name" value="DNA/RNA_pol_sf"/>
</dbReference>
<dbReference type="Proteomes" id="UP001153555">
    <property type="component" value="Unassembled WGS sequence"/>
</dbReference>
<keyword evidence="4" id="KW-0540">Nuclease</keyword>
<feature type="domain" description="Retrotransposon gag" evidence="10">
    <location>
        <begin position="154"/>
        <end position="219"/>
    </location>
</feature>
<evidence type="ECO:0008006" key="13">
    <source>
        <dbReference type="Google" id="ProtNLM"/>
    </source>
</evidence>
<dbReference type="GO" id="GO:0004519">
    <property type="term" value="F:endonuclease activity"/>
    <property type="evidence" value="ECO:0007669"/>
    <property type="project" value="UniProtKB-KW"/>
</dbReference>
<comment type="caution">
    <text evidence="11">The sequence shown here is derived from an EMBL/GenBank/DDBJ whole genome shotgun (WGS) entry which is preliminary data.</text>
</comment>
<dbReference type="CDD" id="cd01647">
    <property type="entry name" value="RT_LTR"/>
    <property type="match status" value="1"/>
</dbReference>
<sequence length="571" mass="65606">RERRQARKDMANRELKEKVEGLEGQFKAMGESMEDRFGSLDEGQVSTNAAVARLEQRLEEVLRGFQRQQQQEPPRVNARERLRQQEQQRAEHNLDEEEEYEQRSQASNVSERPRVEKPRIVLSTFTGTNPDAWLNRVVQFFDLNEMSQRDWVRYAAYYLDGEANVWWQWLTRVYRGRQQPIRWEDFERELLTRFGNSDYHNHDEALTRIRQTGSVRDYQKDPDSSISPTCRSISVFWKCAYRYGCTCTSRPSSTKGMRWSNSRCGGSPLGSSRTWSNSSSKSRTSRCLSLTTWSNSSSTSASLPVCSITTAYNCPPPRHTFSMFFRPTSLVDPSLAFKPVVFFGVSSNSVPRVISSMQARKSLSQGSCQGYLVSMVSDDVDERVPERVSIVCEYLDVFPDDLPGGPPDCQVEFTIDLIPGAGPVSKALYRMAPKEVQELKAQIQELLKLGFIRPSVSPWGAPVLFVKKKDGSMRMCIDYRELNALTVKNKYPLPRIEDLFDLLRGASVFSKIDLRSGYHQLKIRESDISKTAFRTRYGHYEFVVMPFGLSNAPAIFMDLMNRVFHPFLDQF</sequence>
<evidence type="ECO:0000259" key="9">
    <source>
        <dbReference type="Pfam" id="PF00078"/>
    </source>
</evidence>
<evidence type="ECO:0000256" key="1">
    <source>
        <dbReference type="ARBA" id="ARBA00022670"/>
    </source>
</evidence>
<dbReference type="InterPro" id="IPR053134">
    <property type="entry name" value="RNA-dir_DNA_polymerase"/>
</dbReference>
<dbReference type="GO" id="GO:0006508">
    <property type="term" value="P:proteolysis"/>
    <property type="evidence" value="ECO:0007669"/>
    <property type="project" value="UniProtKB-KW"/>
</dbReference>
<dbReference type="InterPro" id="IPR005162">
    <property type="entry name" value="Retrotrans_gag_dom"/>
</dbReference>
<dbReference type="PANTHER" id="PTHR24559">
    <property type="entry name" value="TRANSPOSON TY3-I GAG-POL POLYPROTEIN"/>
    <property type="match status" value="1"/>
</dbReference>
<dbReference type="Gene3D" id="3.30.70.270">
    <property type="match status" value="1"/>
</dbReference>
<dbReference type="InterPro" id="IPR000477">
    <property type="entry name" value="RT_dom"/>
</dbReference>
<dbReference type="OrthoDB" id="8067188at2759"/>
<organism evidence="11 12">
    <name type="scientific">Striga hermonthica</name>
    <name type="common">Purple witchweed</name>
    <name type="synonym">Buchnera hermonthica</name>
    <dbReference type="NCBI Taxonomy" id="68872"/>
    <lineage>
        <taxon>Eukaryota</taxon>
        <taxon>Viridiplantae</taxon>
        <taxon>Streptophyta</taxon>
        <taxon>Embryophyta</taxon>
        <taxon>Tracheophyta</taxon>
        <taxon>Spermatophyta</taxon>
        <taxon>Magnoliopsida</taxon>
        <taxon>eudicotyledons</taxon>
        <taxon>Gunneridae</taxon>
        <taxon>Pentapetalae</taxon>
        <taxon>asterids</taxon>
        <taxon>lamiids</taxon>
        <taxon>Lamiales</taxon>
        <taxon>Orobanchaceae</taxon>
        <taxon>Buchnereae</taxon>
        <taxon>Striga</taxon>
    </lineage>
</organism>
<proteinExistence type="predicted"/>
<dbReference type="GO" id="GO:0003964">
    <property type="term" value="F:RNA-directed DNA polymerase activity"/>
    <property type="evidence" value="ECO:0007669"/>
    <property type="project" value="UniProtKB-KW"/>
</dbReference>
<dbReference type="Pfam" id="PF00078">
    <property type="entry name" value="RVT_1"/>
    <property type="match status" value="1"/>
</dbReference>
<dbReference type="GO" id="GO:0008233">
    <property type="term" value="F:peptidase activity"/>
    <property type="evidence" value="ECO:0007669"/>
    <property type="project" value="UniProtKB-KW"/>
</dbReference>
<evidence type="ECO:0000256" key="7">
    <source>
        <dbReference type="ARBA" id="ARBA00022918"/>
    </source>
</evidence>
<dbReference type="Gene3D" id="3.10.10.10">
    <property type="entry name" value="HIV Type 1 Reverse Transcriptase, subunit A, domain 1"/>
    <property type="match status" value="1"/>
</dbReference>
<dbReference type="EMBL" id="CACSLK010009559">
    <property type="protein sequence ID" value="CAA0811791.1"/>
    <property type="molecule type" value="Genomic_DNA"/>
</dbReference>
<feature type="compositionally biased region" description="Basic and acidic residues" evidence="8">
    <location>
        <begin position="7"/>
        <end position="21"/>
    </location>
</feature>
<feature type="non-terminal residue" evidence="11">
    <location>
        <position position="1"/>
    </location>
</feature>
<keyword evidence="1" id="KW-0645">Protease</keyword>
<keyword evidence="5" id="KW-0255">Endonuclease</keyword>
<feature type="compositionally biased region" description="Polar residues" evidence="8">
    <location>
        <begin position="249"/>
        <end position="264"/>
    </location>
</feature>
<dbReference type="SUPFAM" id="SSF56672">
    <property type="entry name" value="DNA/RNA polymerases"/>
    <property type="match status" value="1"/>
</dbReference>
<keyword evidence="2" id="KW-0808">Transferase</keyword>
<reference evidence="11" key="1">
    <citation type="submission" date="2019-12" db="EMBL/GenBank/DDBJ databases">
        <authorList>
            <person name="Scholes J."/>
        </authorList>
    </citation>
    <scope>NUCLEOTIDE SEQUENCE</scope>
</reference>
<evidence type="ECO:0000256" key="6">
    <source>
        <dbReference type="ARBA" id="ARBA00022801"/>
    </source>
</evidence>
<keyword evidence="7" id="KW-0695">RNA-directed DNA polymerase</keyword>
<feature type="region of interest" description="Disordered" evidence="8">
    <location>
        <begin position="249"/>
        <end position="282"/>
    </location>
</feature>
<feature type="non-terminal residue" evidence="11">
    <location>
        <position position="571"/>
    </location>
</feature>
<protein>
    <recommendedName>
        <fullName evidence="13">Reverse transcriptase domain-containing protein</fullName>
    </recommendedName>
</protein>
<keyword evidence="12" id="KW-1185">Reference proteome</keyword>
<evidence type="ECO:0000256" key="8">
    <source>
        <dbReference type="SAM" id="MobiDB-lite"/>
    </source>
</evidence>
<evidence type="ECO:0000259" key="10">
    <source>
        <dbReference type="Pfam" id="PF03732"/>
    </source>
</evidence>